<accession>A0A9P0KF68</accession>
<evidence type="ECO:0000313" key="2">
    <source>
        <dbReference type="EMBL" id="CAH1971521.1"/>
    </source>
</evidence>
<feature type="region of interest" description="Disordered" evidence="1">
    <location>
        <begin position="1"/>
        <end position="37"/>
    </location>
</feature>
<name>A0A9P0KF68_ACAOB</name>
<gene>
    <name evidence="2" type="ORF">ACAOBT_LOCUS9458</name>
</gene>
<dbReference type="OrthoDB" id="6756381at2759"/>
<dbReference type="PANTHER" id="PTHR37162">
    <property type="entry name" value="HAT FAMILY DIMERISATION DOMAINCONTAINING PROTEIN-RELATED"/>
    <property type="match status" value="1"/>
</dbReference>
<evidence type="ECO:0008006" key="4">
    <source>
        <dbReference type="Google" id="ProtNLM"/>
    </source>
</evidence>
<dbReference type="PANTHER" id="PTHR37162:SF1">
    <property type="entry name" value="BED-TYPE DOMAIN-CONTAINING PROTEIN"/>
    <property type="match status" value="1"/>
</dbReference>
<dbReference type="EMBL" id="CAKOFQ010006786">
    <property type="protein sequence ID" value="CAH1971521.1"/>
    <property type="molecule type" value="Genomic_DNA"/>
</dbReference>
<dbReference type="InterPro" id="IPR012337">
    <property type="entry name" value="RNaseH-like_sf"/>
</dbReference>
<evidence type="ECO:0000313" key="3">
    <source>
        <dbReference type="Proteomes" id="UP001152888"/>
    </source>
</evidence>
<proteinExistence type="predicted"/>
<protein>
    <recommendedName>
        <fullName evidence="4">DUF4371 domain-containing protein</fullName>
    </recommendedName>
</protein>
<sequence>MTSTSKGDNHDYSDSSDSEREAKRLKSKNVNRRENRPQKYRCEWESNPHFKGWLKAVKEKPTRAKCIACDSEIQADLTVLKNHSKGAKHLKNVKVIVKNQPKISTMFSNKNEASAQLSRAEIKIAALISEHNLPIKLCDHLIPLLKDIFPDSKIAQGMQMGRTKATGVIKHVLAKSHFEELIDELKAKKFSILVDESTDIGVVKIYVYVLDEANTGATAEVLYKKIMDLFESNNIPFQNIIGFGSDGCNTMFGANNSVVSRLKLNVTGIIVQKCICHSLHLCASEVCKVLPRHCEDLARNIFGYFKNSSKRQAQFTEFQTFCNVEPHKILRPSQTRWLSLLMVVERIIEQWNPLQLYFVKEWTEHRLQASEVVANRLNDMET</sequence>
<dbReference type="SUPFAM" id="SSF53098">
    <property type="entry name" value="Ribonuclease H-like"/>
    <property type="match status" value="1"/>
</dbReference>
<keyword evidence="3" id="KW-1185">Reference proteome</keyword>
<feature type="compositionally biased region" description="Basic and acidic residues" evidence="1">
    <location>
        <begin position="7"/>
        <end position="24"/>
    </location>
</feature>
<evidence type="ECO:0000256" key="1">
    <source>
        <dbReference type="SAM" id="MobiDB-lite"/>
    </source>
</evidence>
<dbReference type="Proteomes" id="UP001152888">
    <property type="component" value="Unassembled WGS sequence"/>
</dbReference>
<comment type="caution">
    <text evidence="2">The sequence shown here is derived from an EMBL/GenBank/DDBJ whole genome shotgun (WGS) entry which is preliminary data.</text>
</comment>
<dbReference type="AlphaFoldDB" id="A0A9P0KF68"/>
<reference evidence="2" key="1">
    <citation type="submission" date="2022-03" db="EMBL/GenBank/DDBJ databases">
        <authorList>
            <person name="Sayadi A."/>
        </authorList>
    </citation>
    <scope>NUCLEOTIDE SEQUENCE</scope>
</reference>
<organism evidence="2 3">
    <name type="scientific">Acanthoscelides obtectus</name>
    <name type="common">Bean weevil</name>
    <name type="synonym">Bruchus obtectus</name>
    <dbReference type="NCBI Taxonomy" id="200917"/>
    <lineage>
        <taxon>Eukaryota</taxon>
        <taxon>Metazoa</taxon>
        <taxon>Ecdysozoa</taxon>
        <taxon>Arthropoda</taxon>
        <taxon>Hexapoda</taxon>
        <taxon>Insecta</taxon>
        <taxon>Pterygota</taxon>
        <taxon>Neoptera</taxon>
        <taxon>Endopterygota</taxon>
        <taxon>Coleoptera</taxon>
        <taxon>Polyphaga</taxon>
        <taxon>Cucujiformia</taxon>
        <taxon>Chrysomeloidea</taxon>
        <taxon>Chrysomelidae</taxon>
        <taxon>Bruchinae</taxon>
        <taxon>Bruchini</taxon>
        <taxon>Acanthoscelides</taxon>
    </lineage>
</organism>